<accession>A0ACB8TZJ9</accession>
<keyword evidence="1" id="KW-0378">Hydrolase</keyword>
<evidence type="ECO:0000313" key="1">
    <source>
        <dbReference type="EMBL" id="KAI0087436.1"/>
    </source>
</evidence>
<gene>
    <name evidence="1" type="ORF">BDY19DRAFT_252958</name>
</gene>
<protein>
    <submittedName>
        <fullName evidence="1">Alpha/Beta hydrolase protein</fullName>
    </submittedName>
</protein>
<proteinExistence type="predicted"/>
<dbReference type="Proteomes" id="UP001055072">
    <property type="component" value="Unassembled WGS sequence"/>
</dbReference>
<name>A0ACB8TZJ9_9APHY</name>
<keyword evidence="2" id="KW-1185">Reference proteome</keyword>
<reference evidence="1" key="1">
    <citation type="journal article" date="2021" name="Environ. Microbiol.">
        <title>Gene family expansions and transcriptome signatures uncover fungal adaptations to wood decay.</title>
        <authorList>
            <person name="Hage H."/>
            <person name="Miyauchi S."/>
            <person name="Viragh M."/>
            <person name="Drula E."/>
            <person name="Min B."/>
            <person name="Chaduli D."/>
            <person name="Navarro D."/>
            <person name="Favel A."/>
            <person name="Norest M."/>
            <person name="Lesage-Meessen L."/>
            <person name="Balint B."/>
            <person name="Merenyi Z."/>
            <person name="de Eugenio L."/>
            <person name="Morin E."/>
            <person name="Martinez A.T."/>
            <person name="Baldrian P."/>
            <person name="Stursova M."/>
            <person name="Martinez M.J."/>
            <person name="Novotny C."/>
            <person name="Magnuson J.K."/>
            <person name="Spatafora J.W."/>
            <person name="Maurice S."/>
            <person name="Pangilinan J."/>
            <person name="Andreopoulos W."/>
            <person name="LaButti K."/>
            <person name="Hundley H."/>
            <person name="Na H."/>
            <person name="Kuo A."/>
            <person name="Barry K."/>
            <person name="Lipzen A."/>
            <person name="Henrissat B."/>
            <person name="Riley R."/>
            <person name="Ahrendt S."/>
            <person name="Nagy L.G."/>
            <person name="Grigoriev I.V."/>
            <person name="Martin F."/>
            <person name="Rosso M.N."/>
        </authorList>
    </citation>
    <scope>NUCLEOTIDE SEQUENCE</scope>
    <source>
        <strain evidence="1">CBS 384.51</strain>
    </source>
</reference>
<evidence type="ECO:0000313" key="2">
    <source>
        <dbReference type="Proteomes" id="UP001055072"/>
    </source>
</evidence>
<sequence>MSPPLTTYPAITSFEPTVPVPVQSLPLLPATTPPLPEQLPLLPSRPRRPDPVVDSLYELTTHLVPAAYPRFTPFVPSAQQPEWSPDRETWKANVDKTTEEVMHWKYDQHAGKVSGGLQGQGSTKLLWNCVNRYTRRELLPQDGSNNTGLPLTLFFSHANGFPKEIWEPTLRHLVAVNGASDSPLNIAEIWSFEAVNHGDAALVNGKNLGGMYDWGDQARDISQFLAYYLPPSPNTPSNALPVHLPRQDETLGESRKTSGFQQRNLVVIGHSFSGAASTIAAANYPALFSSLILVDPVLRPLRPDVPVFTFQAHISRALNAIKRRAHWPSREEALKQFQATPFWQAWDSEALDRYVECGLCDDPKGGVKLKMSGMLEAIVFAEAVRTYEAWQLCPLMDTKIPLKFIMPGKNELHETLFKHEMVKLRPANSSHTVVTEAGHLITQERPKELAQAINTSLREQYMPLESPSSKL</sequence>
<comment type="caution">
    <text evidence="1">The sequence shown here is derived from an EMBL/GenBank/DDBJ whole genome shotgun (WGS) entry which is preliminary data.</text>
</comment>
<organism evidence="1 2">
    <name type="scientific">Irpex rosettiformis</name>
    <dbReference type="NCBI Taxonomy" id="378272"/>
    <lineage>
        <taxon>Eukaryota</taxon>
        <taxon>Fungi</taxon>
        <taxon>Dikarya</taxon>
        <taxon>Basidiomycota</taxon>
        <taxon>Agaricomycotina</taxon>
        <taxon>Agaricomycetes</taxon>
        <taxon>Polyporales</taxon>
        <taxon>Irpicaceae</taxon>
        <taxon>Irpex</taxon>
    </lineage>
</organism>
<dbReference type="EMBL" id="MU274918">
    <property type="protein sequence ID" value="KAI0087436.1"/>
    <property type="molecule type" value="Genomic_DNA"/>
</dbReference>